<comment type="caution">
    <text evidence="3">The sequence shown here is derived from an EMBL/GenBank/DDBJ whole genome shotgun (WGS) entry which is preliminary data.</text>
</comment>
<feature type="compositionally biased region" description="Polar residues" evidence="1">
    <location>
        <begin position="12"/>
        <end position="21"/>
    </location>
</feature>
<keyword evidence="4" id="KW-1185">Reference proteome</keyword>
<keyword evidence="2" id="KW-0812">Transmembrane</keyword>
<evidence type="ECO:0000313" key="3">
    <source>
        <dbReference type="EMBL" id="CAG5118985.1"/>
    </source>
</evidence>
<dbReference type="EMBL" id="CAJHNH020000639">
    <property type="protein sequence ID" value="CAG5118985.1"/>
    <property type="molecule type" value="Genomic_DNA"/>
</dbReference>
<proteinExistence type="predicted"/>
<evidence type="ECO:0000256" key="2">
    <source>
        <dbReference type="SAM" id="Phobius"/>
    </source>
</evidence>
<dbReference type="AlphaFoldDB" id="A0A8S3YTT4"/>
<keyword evidence="2" id="KW-1133">Transmembrane helix</keyword>
<reference evidence="3" key="1">
    <citation type="submission" date="2021-04" db="EMBL/GenBank/DDBJ databases">
        <authorList>
            <consortium name="Molecular Ecology Group"/>
        </authorList>
    </citation>
    <scope>NUCLEOTIDE SEQUENCE</scope>
</reference>
<name>A0A8S3YTT4_9EUPU</name>
<organism evidence="3 4">
    <name type="scientific">Candidula unifasciata</name>
    <dbReference type="NCBI Taxonomy" id="100452"/>
    <lineage>
        <taxon>Eukaryota</taxon>
        <taxon>Metazoa</taxon>
        <taxon>Spiralia</taxon>
        <taxon>Lophotrochozoa</taxon>
        <taxon>Mollusca</taxon>
        <taxon>Gastropoda</taxon>
        <taxon>Heterobranchia</taxon>
        <taxon>Euthyneura</taxon>
        <taxon>Panpulmonata</taxon>
        <taxon>Eupulmonata</taxon>
        <taxon>Stylommatophora</taxon>
        <taxon>Helicina</taxon>
        <taxon>Helicoidea</taxon>
        <taxon>Geomitridae</taxon>
        <taxon>Candidula</taxon>
    </lineage>
</organism>
<feature type="transmembrane region" description="Helical" evidence="2">
    <location>
        <begin position="77"/>
        <end position="100"/>
    </location>
</feature>
<dbReference type="OrthoDB" id="6078448at2759"/>
<accession>A0A8S3YTT4</accession>
<evidence type="ECO:0000256" key="1">
    <source>
        <dbReference type="SAM" id="MobiDB-lite"/>
    </source>
</evidence>
<gene>
    <name evidence="3" type="ORF">CUNI_LOCUS4543</name>
</gene>
<sequence length="692" mass="77771">MNFTDSLADAKMNSSDLDSNSTSGTYFHPVVVPRDFRQDSLRDTTDTSLVLISNKPCSEAFSSQTPSAAKLPGSLDALLYIVIVLMFYAFSIAILMVKYIRREREEANLRNYYHEFVSRDKFRSAQYKNTQFMKRIFGKNAPKENHILPTVEEELWNSPNIQRNTSKHKNQNQTITRNGNTFTRLTVDGCYEKAVRESFTFLSAKNQFCKNGFFGKKFCNKQLCSKCVSESVPTIDWGDERVNCITEVKNEHEWSSTVEVRLLPVEDPPTEGNSFQTCYQNDASERNYQFDGGDSTFLPIIECDSDKEGGSAENYQSIPTKRSTDEILLHSNYTTAPEEMALVSSCSLEVSELLANMPPLGKVNISNDMDTLDGLSNFDSEADSQSLLNYSASIKGSNNFFDSLKRGSPAFKTKSVNGEERQKDYLSDFLSERTSLLSCTLSIDDGEEEDAVTHLSSHKHHPNGLSISNSNGKVKEEFKSNGKSILNSLSKSVSSDEDEVMKILSDFTLLTEESGVFKNLKYFLRSFSKHEDIGGVHEKSTLLPRETYFGPGSPKSYYSDPQTTAAPTKCNPPNQKSFCLDMDAIDDDLLTIDEYENYGNRWGYTYDEEDEIYSDVDKSSSFGEYCMGETTASQVIDISKPLIRRQLDSVTRDGLNRAIIGINDSWTDDFPPVNKSNPMLAGYGSARKETKV</sequence>
<protein>
    <submittedName>
        <fullName evidence="3">Uncharacterized protein</fullName>
    </submittedName>
</protein>
<keyword evidence="2" id="KW-0472">Membrane</keyword>
<evidence type="ECO:0000313" key="4">
    <source>
        <dbReference type="Proteomes" id="UP000678393"/>
    </source>
</evidence>
<dbReference type="Proteomes" id="UP000678393">
    <property type="component" value="Unassembled WGS sequence"/>
</dbReference>
<feature type="region of interest" description="Disordered" evidence="1">
    <location>
        <begin position="1"/>
        <end position="21"/>
    </location>
</feature>